<keyword evidence="3" id="KW-1185">Reference proteome</keyword>
<reference evidence="3" key="1">
    <citation type="submission" date="2016-02" db="EMBL/GenBank/DDBJ databases">
        <authorList>
            <person name="liu f."/>
        </authorList>
    </citation>
    <scope>NUCLEOTIDE SEQUENCE [LARGE SCALE GENOMIC DNA]</scope>
</reference>
<name>A0A171DHG2_9SYNE</name>
<proteinExistence type="predicted"/>
<dbReference type="InterPro" id="IPR037465">
    <property type="entry name" value="YlxR"/>
</dbReference>
<dbReference type="Proteomes" id="UP000182631">
    <property type="component" value="Unassembled WGS sequence"/>
</dbReference>
<sequence length="100" mass="11157">MSTTQKPVVRRCVSCTHLKDRTRMLRLVRLAGGRIGLGQGFGRSAYVCRSQRCLQDARQRKRIQKSLRIPNHPAIDAALAAELDNAESDNGKQVQDSPVE</sequence>
<dbReference type="PANTHER" id="PTHR34215">
    <property type="entry name" value="BLL0784 PROTEIN"/>
    <property type="match status" value="1"/>
</dbReference>
<protein>
    <recommendedName>
        <fullName evidence="1">YlxR domain-containing protein</fullName>
    </recommendedName>
</protein>
<dbReference type="InterPro" id="IPR007393">
    <property type="entry name" value="YlxR_dom"/>
</dbReference>
<dbReference type="Gene3D" id="3.30.1230.10">
    <property type="entry name" value="YlxR-like"/>
    <property type="match status" value="1"/>
</dbReference>
<evidence type="ECO:0000313" key="2">
    <source>
        <dbReference type="EMBL" id="SAY39239.1"/>
    </source>
</evidence>
<dbReference type="RefSeq" id="WP_074457724.1">
    <property type="nucleotide sequence ID" value="NZ_FITM01000145.1"/>
</dbReference>
<dbReference type="AlphaFoldDB" id="A0A171DHG2"/>
<dbReference type="SUPFAM" id="SSF64376">
    <property type="entry name" value="YlxR-like"/>
    <property type="match status" value="1"/>
</dbReference>
<accession>A0A171DHG2</accession>
<evidence type="ECO:0000259" key="1">
    <source>
        <dbReference type="Pfam" id="PF04296"/>
    </source>
</evidence>
<dbReference type="Pfam" id="PF04296">
    <property type="entry name" value="YlxR"/>
    <property type="match status" value="1"/>
</dbReference>
<evidence type="ECO:0000313" key="3">
    <source>
        <dbReference type="Proteomes" id="UP000182631"/>
    </source>
</evidence>
<dbReference type="EMBL" id="FITM01000145">
    <property type="protein sequence ID" value="SAY39239.1"/>
    <property type="molecule type" value="Genomic_DNA"/>
</dbReference>
<dbReference type="PANTHER" id="PTHR34215:SF1">
    <property type="entry name" value="YLXR DOMAIN-CONTAINING PROTEIN"/>
    <property type="match status" value="1"/>
</dbReference>
<dbReference type="OrthoDB" id="426849at2"/>
<gene>
    <name evidence="2" type="ORF">FLM9_1309</name>
</gene>
<feature type="domain" description="YlxR" evidence="1">
    <location>
        <begin position="10"/>
        <end position="79"/>
    </location>
</feature>
<dbReference type="InterPro" id="IPR035931">
    <property type="entry name" value="YlxR-like_sf"/>
</dbReference>
<organism evidence="2 3">
    <name type="scientific">Candidatus Synechococcus spongiarum</name>
    <dbReference type="NCBI Taxonomy" id="431041"/>
    <lineage>
        <taxon>Bacteria</taxon>
        <taxon>Bacillati</taxon>
        <taxon>Cyanobacteriota</taxon>
        <taxon>Cyanophyceae</taxon>
        <taxon>Synechococcales</taxon>
        <taxon>Synechococcaceae</taxon>
        <taxon>Synechococcus</taxon>
    </lineage>
</organism>